<protein>
    <submittedName>
        <fullName evidence="1">Uncharacterized protein</fullName>
    </submittedName>
</protein>
<reference evidence="1 3" key="1">
    <citation type="submission" date="2020-12" db="EMBL/GenBank/DDBJ databases">
        <title>FDA dAtabase for Regulatory Grade micrObial Sequences (FDA-ARGOS): Supporting development and validation of Infectious Disease Dx tests.</title>
        <authorList>
            <person name="Sproer C."/>
            <person name="Gronow S."/>
            <person name="Severitt S."/>
            <person name="Schroder I."/>
            <person name="Tallon L."/>
            <person name="Sadzewicz L."/>
            <person name="Zhao X."/>
            <person name="Boylan J."/>
            <person name="Ott S."/>
            <person name="Bowen H."/>
            <person name="Vavikolanu K."/>
            <person name="Mehta A."/>
            <person name="Aluvathingal J."/>
            <person name="Nadendla S."/>
            <person name="Lowell S."/>
            <person name="Myers T."/>
            <person name="Yan Y."/>
            <person name="Sichtig H."/>
        </authorList>
    </citation>
    <scope>NUCLEOTIDE SEQUENCE [LARGE SCALE GENOMIC DNA]</scope>
    <source>
        <strain evidence="1 3">FDAARGOS_1053</strain>
        <strain evidence="2">FDAARGOS_1191</strain>
    </source>
</reference>
<dbReference type="EMBL" id="CP066007">
    <property type="protein sequence ID" value="QQB47468.1"/>
    <property type="molecule type" value="Genomic_DNA"/>
</dbReference>
<organism evidence="1 3">
    <name type="scientific">Corynebacterium glucuronolyticum</name>
    <dbReference type="NCBI Taxonomy" id="39791"/>
    <lineage>
        <taxon>Bacteria</taxon>
        <taxon>Bacillati</taxon>
        <taxon>Actinomycetota</taxon>
        <taxon>Actinomycetes</taxon>
        <taxon>Mycobacteriales</taxon>
        <taxon>Corynebacteriaceae</taxon>
        <taxon>Corynebacterium</taxon>
    </lineage>
</organism>
<dbReference type="Proteomes" id="UP000596145">
    <property type="component" value="Chromosome"/>
</dbReference>
<dbReference type="AlphaFoldDB" id="A0A7T4EHG4"/>
<dbReference type="RefSeq" id="WP_005389209.1">
    <property type="nucleotide sequence ID" value="NZ_CP066007.1"/>
</dbReference>
<name>A0A7T4EHG4_9CORY</name>
<dbReference type="EMBL" id="CP069534">
    <property type="protein sequence ID" value="QRP69980.1"/>
    <property type="molecule type" value="Genomic_DNA"/>
</dbReference>
<dbReference type="Proteomes" id="UP000617681">
    <property type="component" value="Chromosome"/>
</dbReference>
<dbReference type="GeneID" id="92760675"/>
<gene>
    <name evidence="1" type="ORF">I6I10_06190</name>
    <name evidence="2" type="ORF">I6J21_09295</name>
</gene>
<sequence>MKFYTDGKQNLLRHNGEYYERYIPASVDERRDGYWRPAPSGDFLITWGTSYGEIGSGEADRIAAGLDQ</sequence>
<dbReference type="OrthoDB" id="9886466at2"/>
<evidence type="ECO:0000313" key="3">
    <source>
        <dbReference type="Proteomes" id="UP000596145"/>
    </source>
</evidence>
<evidence type="ECO:0000313" key="2">
    <source>
        <dbReference type="EMBL" id="QRP69980.1"/>
    </source>
</evidence>
<accession>A0A7T4EHG4</accession>
<evidence type="ECO:0000313" key="1">
    <source>
        <dbReference type="EMBL" id="QQB47468.1"/>
    </source>
</evidence>
<proteinExistence type="predicted"/>